<dbReference type="GO" id="GO:0005737">
    <property type="term" value="C:cytoplasm"/>
    <property type="evidence" value="ECO:0007669"/>
    <property type="project" value="TreeGrafter"/>
</dbReference>
<feature type="region of interest" description="Disordered" evidence="3">
    <location>
        <begin position="26"/>
        <end position="77"/>
    </location>
</feature>
<dbReference type="STRING" id="1754192.A0A1Y1WW20"/>
<dbReference type="OrthoDB" id="79452at2759"/>
<reference evidence="6 7" key="1">
    <citation type="submission" date="2016-08" db="EMBL/GenBank/DDBJ databases">
        <title>A Parts List for Fungal Cellulosomes Revealed by Comparative Genomics.</title>
        <authorList>
            <consortium name="DOE Joint Genome Institute"/>
            <person name="Haitjema C.H."/>
            <person name="Gilmore S.P."/>
            <person name="Henske J.K."/>
            <person name="Solomon K.V."/>
            <person name="De Groot R."/>
            <person name="Kuo A."/>
            <person name="Mondo S.J."/>
            <person name="Salamov A.A."/>
            <person name="Labutti K."/>
            <person name="Zhao Z."/>
            <person name="Chiniquy J."/>
            <person name="Barry K."/>
            <person name="Brewer H.M."/>
            <person name="Purvine S.O."/>
            <person name="Wright A.T."/>
            <person name="Boxma B."/>
            <person name="Van Alen T."/>
            <person name="Hackstein J.H."/>
            <person name="Baker S.E."/>
            <person name="Grigoriev I.V."/>
            <person name="O'Malley M.A."/>
        </authorList>
    </citation>
    <scope>NUCLEOTIDE SEQUENCE [LARGE SCALE GENOMIC DNA]</scope>
    <source>
        <strain evidence="6 7">S4</strain>
    </source>
</reference>
<organism evidence="6 7">
    <name type="scientific">Anaeromyces robustus</name>
    <dbReference type="NCBI Taxonomy" id="1754192"/>
    <lineage>
        <taxon>Eukaryota</taxon>
        <taxon>Fungi</taxon>
        <taxon>Fungi incertae sedis</taxon>
        <taxon>Chytridiomycota</taxon>
        <taxon>Chytridiomycota incertae sedis</taxon>
        <taxon>Neocallimastigomycetes</taxon>
        <taxon>Neocallimastigales</taxon>
        <taxon>Neocallimastigaceae</taxon>
        <taxon>Anaeromyces</taxon>
    </lineage>
</organism>
<dbReference type="GO" id="GO:0005096">
    <property type="term" value="F:GTPase activator activity"/>
    <property type="evidence" value="ECO:0007669"/>
    <property type="project" value="UniProtKB-KW"/>
</dbReference>
<sequence>METQDLLSLPLNNAALASLMTTKGTGTISGMSLKKSKHKKTKSISGPEIFDIPKEENNTDSDHRRSKSSRVTNSNSIGSISFQQAKQNLYPSTNQISSSSTLNQGTSTSNSVSDGLYNKADNSEYSISPIDLNALNSDTMPNEKNPNQSAENEWIIQALCENENGFQVILDRVKQNLNSCKDAITFLKKRAIIEEEYGKAMLKLCQITLENTGKDKIENKQGTYNESWNQFLELHEKIGNNRLKFAESIGNVTDNLFTLLKNTERSRKQLKEAGLKHQKAVIDSETLLEKAKIKYETSSEAWEEAILEKERHYVEHYGNQNMPGQVSGFNTISKKKVSLFGKNNANPNKLLKIEDDARNKAAQANEAFKLQLVSTNSIRREFFRKNLPRILKSLKEANDECDNSLQYNLGKYSHDYENALMSDATTISPLNEAQGLRKIIQKIDNSSDFIEYVRKPLYKGTKFEKDDIPFSEYKMQPETYAIIHPKSIFGVDLAEQLNRDNQEIPEILTKCASYIERYGLNTVGVYRLSGSNSAIQKLRTLFDRDASQVVLIEDSNVQDTLNNVTGVLKLYFRELPNSLFTQELYSEFIEASKTDDDRKRLVEIHELVNRLPDPNYLTLRYLIAHLDRIQSNQKVNKMGISNLSIIWGPTLFCGCNMSNTDPEQFIDMKYQCKVIEVILSNCYAIFDPDS</sequence>
<dbReference type="PROSITE" id="PS50238">
    <property type="entry name" value="RHOGAP"/>
    <property type="match status" value="1"/>
</dbReference>
<evidence type="ECO:0000313" key="6">
    <source>
        <dbReference type="EMBL" id="ORX77759.1"/>
    </source>
</evidence>
<dbReference type="AlphaFoldDB" id="A0A1Y1WW20"/>
<evidence type="ECO:0000259" key="4">
    <source>
        <dbReference type="PROSITE" id="PS50238"/>
    </source>
</evidence>
<dbReference type="InterPro" id="IPR001060">
    <property type="entry name" value="FCH_dom"/>
</dbReference>
<dbReference type="SMART" id="SM00324">
    <property type="entry name" value="RhoGAP"/>
    <property type="match status" value="1"/>
</dbReference>
<dbReference type="Pfam" id="PF00611">
    <property type="entry name" value="FCH"/>
    <property type="match status" value="1"/>
</dbReference>
<keyword evidence="7" id="KW-1185">Reference proteome</keyword>
<keyword evidence="2" id="KW-0175">Coiled coil</keyword>
<dbReference type="PANTHER" id="PTHR23176:SF134">
    <property type="entry name" value="RHO-TYPE GTPASE-ACTIVATING PROTEIN"/>
    <property type="match status" value="1"/>
</dbReference>
<evidence type="ECO:0000259" key="5">
    <source>
        <dbReference type="PROSITE" id="PS51741"/>
    </source>
</evidence>
<dbReference type="SMART" id="SM00055">
    <property type="entry name" value="FCH"/>
    <property type="match status" value="1"/>
</dbReference>
<reference evidence="6 7" key="2">
    <citation type="submission" date="2016-08" db="EMBL/GenBank/DDBJ databases">
        <title>Pervasive Adenine N6-methylation of Active Genes in Fungi.</title>
        <authorList>
            <consortium name="DOE Joint Genome Institute"/>
            <person name="Mondo S.J."/>
            <person name="Dannebaum R.O."/>
            <person name="Kuo R.C."/>
            <person name="Labutti K."/>
            <person name="Haridas S."/>
            <person name="Kuo A."/>
            <person name="Salamov A."/>
            <person name="Ahrendt S.R."/>
            <person name="Lipzen A."/>
            <person name="Sullivan W."/>
            <person name="Andreopoulos W.B."/>
            <person name="Clum A."/>
            <person name="Lindquist E."/>
            <person name="Daum C."/>
            <person name="Ramamoorthy G.K."/>
            <person name="Gryganskyi A."/>
            <person name="Culley D."/>
            <person name="Magnuson J.K."/>
            <person name="James T.Y."/>
            <person name="O'Malley M.A."/>
            <person name="Stajich J.E."/>
            <person name="Spatafora J.W."/>
            <person name="Visel A."/>
            <person name="Grigoriev I.V."/>
        </authorList>
    </citation>
    <scope>NUCLEOTIDE SEQUENCE [LARGE SCALE GENOMIC DNA]</scope>
    <source>
        <strain evidence="6 7">S4</strain>
    </source>
</reference>
<feature type="region of interest" description="Disordered" evidence="3">
    <location>
        <begin position="93"/>
        <end position="115"/>
    </location>
</feature>
<dbReference type="Gene3D" id="1.20.1270.60">
    <property type="entry name" value="Arfaptin homology (AH) domain/BAR domain"/>
    <property type="match status" value="1"/>
</dbReference>
<accession>A0A1Y1WW20</accession>
<gene>
    <name evidence="6" type="ORF">BCR32DRAFT_223151</name>
</gene>
<dbReference type="PROSITE" id="PS51741">
    <property type="entry name" value="F_BAR"/>
    <property type="match status" value="1"/>
</dbReference>
<dbReference type="InterPro" id="IPR000198">
    <property type="entry name" value="RhoGAP_dom"/>
</dbReference>
<name>A0A1Y1WW20_9FUNG</name>
<dbReference type="InterPro" id="IPR008936">
    <property type="entry name" value="Rho_GTPase_activation_prot"/>
</dbReference>
<feature type="domain" description="F-BAR" evidence="5">
    <location>
        <begin position="152"/>
        <end position="448"/>
    </location>
</feature>
<evidence type="ECO:0000256" key="1">
    <source>
        <dbReference type="ARBA" id="ARBA00022468"/>
    </source>
</evidence>
<dbReference type="Pfam" id="PF00620">
    <property type="entry name" value="RhoGAP"/>
    <property type="match status" value="1"/>
</dbReference>
<dbReference type="EMBL" id="MCFG01000235">
    <property type="protein sequence ID" value="ORX77759.1"/>
    <property type="molecule type" value="Genomic_DNA"/>
</dbReference>
<feature type="compositionally biased region" description="Polar residues" evidence="3">
    <location>
        <begin position="93"/>
        <end position="113"/>
    </location>
</feature>
<comment type="caution">
    <text evidence="6">The sequence shown here is derived from an EMBL/GenBank/DDBJ whole genome shotgun (WGS) entry which is preliminary data.</text>
</comment>
<evidence type="ECO:0000313" key="7">
    <source>
        <dbReference type="Proteomes" id="UP000193944"/>
    </source>
</evidence>
<keyword evidence="1" id="KW-0343">GTPase activation</keyword>
<proteinExistence type="predicted"/>
<dbReference type="InterPro" id="IPR027267">
    <property type="entry name" value="AH/BAR_dom_sf"/>
</dbReference>
<feature type="domain" description="Rho-GAP" evidence="4">
    <location>
        <begin position="491"/>
        <end position="686"/>
    </location>
</feature>
<dbReference type="GO" id="GO:0007165">
    <property type="term" value="P:signal transduction"/>
    <property type="evidence" value="ECO:0007669"/>
    <property type="project" value="InterPro"/>
</dbReference>
<dbReference type="InterPro" id="IPR031160">
    <property type="entry name" value="F_BAR_dom"/>
</dbReference>
<dbReference type="Gene3D" id="1.10.555.10">
    <property type="entry name" value="Rho GTPase activation protein"/>
    <property type="match status" value="1"/>
</dbReference>
<dbReference type="Proteomes" id="UP000193944">
    <property type="component" value="Unassembled WGS sequence"/>
</dbReference>
<dbReference type="InterPro" id="IPR050729">
    <property type="entry name" value="Rho-GAP"/>
</dbReference>
<feature type="compositionally biased region" description="Basic and acidic residues" evidence="3">
    <location>
        <begin position="51"/>
        <end position="63"/>
    </location>
</feature>
<dbReference type="SUPFAM" id="SSF103657">
    <property type="entry name" value="BAR/IMD domain-like"/>
    <property type="match status" value="1"/>
</dbReference>
<dbReference type="SUPFAM" id="SSF48350">
    <property type="entry name" value="GTPase activation domain, GAP"/>
    <property type="match status" value="1"/>
</dbReference>
<dbReference type="PANTHER" id="PTHR23176">
    <property type="entry name" value="RHO/RAC/CDC GTPASE-ACTIVATING PROTEIN"/>
    <property type="match status" value="1"/>
</dbReference>
<evidence type="ECO:0000256" key="2">
    <source>
        <dbReference type="PROSITE-ProRule" id="PRU01077"/>
    </source>
</evidence>
<protein>
    <submittedName>
        <fullName evidence="6">RhoGAP-domain-containing protein</fullName>
    </submittedName>
</protein>
<evidence type="ECO:0000256" key="3">
    <source>
        <dbReference type="SAM" id="MobiDB-lite"/>
    </source>
</evidence>